<feature type="compositionally biased region" description="Basic and acidic residues" evidence="1">
    <location>
        <begin position="307"/>
        <end position="325"/>
    </location>
</feature>
<feature type="compositionally biased region" description="Basic and acidic residues" evidence="1">
    <location>
        <begin position="78"/>
        <end position="99"/>
    </location>
</feature>
<dbReference type="AlphaFoldDB" id="A0A6A6FPL0"/>
<feature type="compositionally biased region" description="Basic residues" evidence="1">
    <location>
        <begin position="100"/>
        <end position="111"/>
    </location>
</feature>
<reference evidence="2" key="1">
    <citation type="journal article" date="2020" name="Stud. Mycol.">
        <title>101 Dothideomycetes genomes: a test case for predicting lifestyles and emergence of pathogens.</title>
        <authorList>
            <person name="Haridas S."/>
            <person name="Albert R."/>
            <person name="Binder M."/>
            <person name="Bloem J."/>
            <person name="Labutti K."/>
            <person name="Salamov A."/>
            <person name="Andreopoulos B."/>
            <person name="Baker S."/>
            <person name="Barry K."/>
            <person name="Bills G."/>
            <person name="Bluhm B."/>
            <person name="Cannon C."/>
            <person name="Castanera R."/>
            <person name="Culley D."/>
            <person name="Daum C."/>
            <person name="Ezra D."/>
            <person name="Gonzalez J."/>
            <person name="Henrissat B."/>
            <person name="Kuo A."/>
            <person name="Liang C."/>
            <person name="Lipzen A."/>
            <person name="Lutzoni F."/>
            <person name="Magnuson J."/>
            <person name="Mondo S."/>
            <person name="Nolan M."/>
            <person name="Ohm R."/>
            <person name="Pangilinan J."/>
            <person name="Park H.-J."/>
            <person name="Ramirez L."/>
            <person name="Alfaro M."/>
            <person name="Sun H."/>
            <person name="Tritt A."/>
            <person name="Yoshinaga Y."/>
            <person name="Zwiers L.-H."/>
            <person name="Turgeon B."/>
            <person name="Goodwin S."/>
            <person name="Spatafora J."/>
            <person name="Crous P."/>
            <person name="Grigoriev I."/>
        </authorList>
    </citation>
    <scope>NUCLEOTIDE SEQUENCE</scope>
    <source>
        <strain evidence="2">SCOH1-5</strain>
    </source>
</reference>
<evidence type="ECO:0000313" key="3">
    <source>
        <dbReference type="Proteomes" id="UP000799539"/>
    </source>
</evidence>
<feature type="compositionally biased region" description="Basic and acidic residues" evidence="1">
    <location>
        <begin position="236"/>
        <end position="249"/>
    </location>
</feature>
<feature type="compositionally biased region" description="Basic and acidic residues" evidence="1">
    <location>
        <begin position="148"/>
        <end position="157"/>
    </location>
</feature>
<feature type="compositionally biased region" description="Basic and acidic residues" evidence="1">
    <location>
        <begin position="116"/>
        <end position="141"/>
    </location>
</feature>
<feature type="compositionally biased region" description="Low complexity" evidence="1">
    <location>
        <begin position="158"/>
        <end position="170"/>
    </location>
</feature>
<sequence length="341" mass="39019">MNGQGRQQFPAPVFPPPPREEDLPEQRRNMTTDLPNYAYRTMYDNQYPGGQPPPPPKAGSHSNSSNRSHRSAHGAPRGRHEDERFGRPLEDGHYQSERRTRTRDRRPRRRPTSSYDSDRSYDSRESRHYRDDRRRRGEMRSRSRRRSHERDKRDQEVQKNQQQNKQQQQGQEEEKKTGFAKIEEYITPFNVGILMGCMDLIGGSISLYMTNKRFSKKALAKGPAPGEPGSSSGGKDSGDKTGGADEKQANDGANKGRGSRGKRGARSTGSARNREREGDLYRERDPYSRRDSSASDSTGTSYWSLSDTRRYRHMPERLEYDDRGRPKSAGARALMRGHAGR</sequence>
<dbReference type="EMBL" id="ML992666">
    <property type="protein sequence ID" value="KAF2215319.1"/>
    <property type="molecule type" value="Genomic_DNA"/>
</dbReference>
<feature type="region of interest" description="Disordered" evidence="1">
    <location>
        <begin position="1"/>
        <end position="176"/>
    </location>
</feature>
<feature type="compositionally biased region" description="Basic and acidic residues" evidence="1">
    <location>
        <begin position="272"/>
        <end position="293"/>
    </location>
</feature>
<feature type="compositionally biased region" description="Low complexity" evidence="1">
    <location>
        <begin position="1"/>
        <end position="11"/>
    </location>
</feature>
<organism evidence="2 3">
    <name type="scientific">Cercospora zeae-maydis SCOH1-5</name>
    <dbReference type="NCBI Taxonomy" id="717836"/>
    <lineage>
        <taxon>Eukaryota</taxon>
        <taxon>Fungi</taxon>
        <taxon>Dikarya</taxon>
        <taxon>Ascomycota</taxon>
        <taxon>Pezizomycotina</taxon>
        <taxon>Dothideomycetes</taxon>
        <taxon>Dothideomycetidae</taxon>
        <taxon>Mycosphaerellales</taxon>
        <taxon>Mycosphaerellaceae</taxon>
        <taxon>Cercospora</taxon>
    </lineage>
</organism>
<gene>
    <name evidence="2" type="ORF">CERZMDRAFT_116728</name>
</gene>
<keyword evidence="3" id="KW-1185">Reference proteome</keyword>
<proteinExistence type="predicted"/>
<feature type="region of interest" description="Disordered" evidence="1">
    <location>
        <begin position="217"/>
        <end position="341"/>
    </location>
</feature>
<feature type="compositionally biased region" description="Basic and acidic residues" evidence="1">
    <location>
        <begin position="18"/>
        <end position="30"/>
    </location>
</feature>
<evidence type="ECO:0000256" key="1">
    <source>
        <dbReference type="SAM" id="MobiDB-lite"/>
    </source>
</evidence>
<feature type="compositionally biased region" description="Low complexity" evidence="1">
    <location>
        <begin position="220"/>
        <end position="234"/>
    </location>
</feature>
<evidence type="ECO:0000313" key="2">
    <source>
        <dbReference type="EMBL" id="KAF2215319.1"/>
    </source>
</evidence>
<accession>A0A6A6FPL0</accession>
<protein>
    <submittedName>
        <fullName evidence="2">Uncharacterized protein</fullName>
    </submittedName>
</protein>
<feature type="compositionally biased region" description="Polar residues" evidence="1">
    <location>
        <begin position="294"/>
        <end position="306"/>
    </location>
</feature>
<dbReference type="OrthoDB" id="3650677at2759"/>
<name>A0A6A6FPL0_9PEZI</name>
<dbReference type="Proteomes" id="UP000799539">
    <property type="component" value="Unassembled WGS sequence"/>
</dbReference>